<dbReference type="Proteomes" id="UP000321058">
    <property type="component" value="Unassembled WGS sequence"/>
</dbReference>
<comment type="caution">
    <text evidence="1">The sequence shown here is derived from an EMBL/GenBank/DDBJ whole genome shotgun (WGS) entry which is preliminary data.</text>
</comment>
<gene>
    <name evidence="1" type="ORF">RSO01_71560</name>
</gene>
<evidence type="ECO:0000313" key="2">
    <source>
        <dbReference type="Proteomes" id="UP000321058"/>
    </source>
</evidence>
<proteinExistence type="predicted"/>
<sequence length="188" mass="20435">MAIAMRSFAALRMTRCATRRGLLIALPLAVASGAIAQSTWYAVRGPGNAFFVDMPGEPVYKVIDTKSPGGTAFAYHSYSLEYRRLSFVAQTAQLPADIDLRQPRAYLQSVLDDRAQRLAGGKWTSVNWRDIQGVPAAESIGSVQGGSVLRQLVLLKGRRFVSLAYLAPADALRTPEADRFFGSLRLGA</sequence>
<dbReference type="EMBL" id="BKAJ01000146">
    <property type="protein sequence ID" value="GEP59990.1"/>
    <property type="molecule type" value="Genomic_DNA"/>
</dbReference>
<accession>A0A512NM11</accession>
<name>A0A512NM11_9HYPH</name>
<organism evidence="1 2">
    <name type="scientific">Reyranella soli</name>
    <dbReference type="NCBI Taxonomy" id="1230389"/>
    <lineage>
        <taxon>Bacteria</taxon>
        <taxon>Pseudomonadati</taxon>
        <taxon>Pseudomonadota</taxon>
        <taxon>Alphaproteobacteria</taxon>
        <taxon>Hyphomicrobiales</taxon>
        <taxon>Reyranellaceae</taxon>
        <taxon>Reyranella</taxon>
    </lineage>
</organism>
<dbReference type="AlphaFoldDB" id="A0A512NM11"/>
<reference evidence="1 2" key="1">
    <citation type="submission" date="2019-07" db="EMBL/GenBank/DDBJ databases">
        <title>Whole genome shotgun sequence of Reyranella soli NBRC 108950.</title>
        <authorList>
            <person name="Hosoyama A."/>
            <person name="Uohara A."/>
            <person name="Ohji S."/>
            <person name="Ichikawa N."/>
        </authorList>
    </citation>
    <scope>NUCLEOTIDE SEQUENCE [LARGE SCALE GENOMIC DNA]</scope>
    <source>
        <strain evidence="1 2">NBRC 108950</strain>
    </source>
</reference>
<evidence type="ECO:0000313" key="1">
    <source>
        <dbReference type="EMBL" id="GEP59990.1"/>
    </source>
</evidence>
<keyword evidence="2" id="KW-1185">Reference proteome</keyword>
<protein>
    <submittedName>
        <fullName evidence="1">Uncharacterized protein</fullName>
    </submittedName>
</protein>